<keyword evidence="4" id="KW-0804">Transcription</keyword>
<dbReference type="PANTHER" id="PTHR31221:SF83">
    <property type="entry name" value="WRKY TRANSCRIPTION FACTOR 75-RELATED"/>
    <property type="match status" value="1"/>
</dbReference>
<evidence type="ECO:0000256" key="4">
    <source>
        <dbReference type="ARBA" id="ARBA00023163"/>
    </source>
</evidence>
<dbReference type="InterPro" id="IPR036576">
    <property type="entry name" value="WRKY_dom_sf"/>
</dbReference>
<comment type="subcellular location">
    <subcellularLocation>
        <location evidence="1">Nucleus</location>
    </subcellularLocation>
</comment>
<dbReference type="SMART" id="SM00774">
    <property type="entry name" value="WRKY"/>
    <property type="match status" value="1"/>
</dbReference>
<dbReference type="Pfam" id="PF03106">
    <property type="entry name" value="WRKY"/>
    <property type="match status" value="1"/>
</dbReference>
<feature type="compositionally biased region" description="Acidic residues" evidence="6">
    <location>
        <begin position="199"/>
        <end position="213"/>
    </location>
</feature>
<feature type="domain" description="WRKY" evidence="7">
    <location>
        <begin position="99"/>
        <end position="133"/>
    </location>
</feature>
<evidence type="ECO:0000256" key="1">
    <source>
        <dbReference type="ARBA" id="ARBA00004123"/>
    </source>
</evidence>
<evidence type="ECO:0000259" key="7">
    <source>
        <dbReference type="PROSITE" id="PS50811"/>
    </source>
</evidence>
<feature type="region of interest" description="Disordered" evidence="6">
    <location>
        <begin position="67"/>
        <end position="91"/>
    </location>
</feature>
<feature type="compositionally biased region" description="Basic and acidic residues" evidence="6">
    <location>
        <begin position="73"/>
        <end position="83"/>
    </location>
</feature>
<organism evidence="8 9">
    <name type="scientific">Ensete ventricosum</name>
    <name type="common">Abyssinian banana</name>
    <name type="synonym">Musa ensete</name>
    <dbReference type="NCBI Taxonomy" id="4639"/>
    <lineage>
        <taxon>Eukaryota</taxon>
        <taxon>Viridiplantae</taxon>
        <taxon>Streptophyta</taxon>
        <taxon>Embryophyta</taxon>
        <taxon>Tracheophyta</taxon>
        <taxon>Spermatophyta</taxon>
        <taxon>Magnoliopsida</taxon>
        <taxon>Liliopsida</taxon>
        <taxon>Zingiberales</taxon>
        <taxon>Musaceae</taxon>
        <taxon>Ensete</taxon>
    </lineage>
</organism>
<dbReference type="GO" id="GO:0043565">
    <property type="term" value="F:sequence-specific DNA binding"/>
    <property type="evidence" value="ECO:0007669"/>
    <property type="project" value="InterPro"/>
</dbReference>
<dbReference type="GO" id="GO:0005634">
    <property type="term" value="C:nucleus"/>
    <property type="evidence" value="ECO:0007669"/>
    <property type="project" value="UniProtKB-SubCell"/>
</dbReference>
<name>A0A426XVL2_ENSVE</name>
<protein>
    <recommendedName>
        <fullName evidence="7">WRKY domain-containing protein</fullName>
    </recommendedName>
</protein>
<sequence length="228" mass="25655">FQACLLPVLFKNTYSSHLLPSLSTVSMENYPILFPSSTSFHPPRLSLSPSDRISNSQVFLGLQDESNVPASHASRENEGNPSKKEKKVRKPRYAFRTRSQIDILDDGYRWRKYGQKAVKNSRFPRSVCRSLVSFLLSSLLIFFKKIQYRGPNACIQANTQSCSHVLTTTSPINPFRNNMGLSRSSSGLELQYGSLDCEASNDDEEEEGEDWNLECDAKTGAETSMHDS</sequence>
<evidence type="ECO:0000256" key="6">
    <source>
        <dbReference type="SAM" id="MobiDB-lite"/>
    </source>
</evidence>
<keyword evidence="3" id="KW-0238">DNA-binding</keyword>
<accession>A0A426XVL2</accession>
<dbReference type="Gene3D" id="2.20.25.80">
    <property type="entry name" value="WRKY domain"/>
    <property type="match status" value="1"/>
</dbReference>
<dbReference type="PANTHER" id="PTHR31221">
    <property type="entry name" value="WRKY TRANSCRIPTION FACTOR PROTEIN 1-RELATED"/>
    <property type="match status" value="1"/>
</dbReference>
<feature type="region of interest" description="Disordered" evidence="6">
    <location>
        <begin position="198"/>
        <end position="228"/>
    </location>
</feature>
<keyword evidence="5" id="KW-0539">Nucleus</keyword>
<dbReference type="InterPro" id="IPR044810">
    <property type="entry name" value="WRKY_plant"/>
</dbReference>
<evidence type="ECO:0000313" key="8">
    <source>
        <dbReference type="EMBL" id="RRT43520.1"/>
    </source>
</evidence>
<evidence type="ECO:0000313" key="9">
    <source>
        <dbReference type="Proteomes" id="UP000287651"/>
    </source>
</evidence>
<dbReference type="Proteomes" id="UP000287651">
    <property type="component" value="Unassembled WGS sequence"/>
</dbReference>
<reference evidence="8 9" key="1">
    <citation type="journal article" date="2014" name="Agronomy (Basel)">
        <title>A Draft Genome Sequence for Ensete ventricosum, the Drought-Tolerant Tree Against Hunger.</title>
        <authorList>
            <person name="Harrison J."/>
            <person name="Moore K.A."/>
            <person name="Paszkiewicz K."/>
            <person name="Jones T."/>
            <person name="Grant M."/>
            <person name="Ambacheew D."/>
            <person name="Muzemil S."/>
            <person name="Studholme D.J."/>
        </authorList>
    </citation>
    <scope>NUCLEOTIDE SEQUENCE [LARGE SCALE GENOMIC DNA]</scope>
</reference>
<feature type="non-terminal residue" evidence="8">
    <location>
        <position position="1"/>
    </location>
</feature>
<evidence type="ECO:0000256" key="2">
    <source>
        <dbReference type="ARBA" id="ARBA00023015"/>
    </source>
</evidence>
<dbReference type="SUPFAM" id="SSF118290">
    <property type="entry name" value="WRKY DNA-binding domain"/>
    <property type="match status" value="1"/>
</dbReference>
<dbReference type="GO" id="GO:0003700">
    <property type="term" value="F:DNA-binding transcription factor activity"/>
    <property type="evidence" value="ECO:0007669"/>
    <property type="project" value="InterPro"/>
</dbReference>
<comment type="caution">
    <text evidence="8">The sequence shown here is derived from an EMBL/GenBank/DDBJ whole genome shotgun (WGS) entry which is preliminary data.</text>
</comment>
<evidence type="ECO:0000256" key="5">
    <source>
        <dbReference type="ARBA" id="ARBA00023242"/>
    </source>
</evidence>
<evidence type="ECO:0000256" key="3">
    <source>
        <dbReference type="ARBA" id="ARBA00023125"/>
    </source>
</evidence>
<dbReference type="EMBL" id="AMZH03017091">
    <property type="protein sequence ID" value="RRT43520.1"/>
    <property type="molecule type" value="Genomic_DNA"/>
</dbReference>
<dbReference type="AlphaFoldDB" id="A0A426XVL2"/>
<proteinExistence type="predicted"/>
<gene>
    <name evidence="8" type="ORF">B296_00048689</name>
</gene>
<feature type="compositionally biased region" description="Basic and acidic residues" evidence="6">
    <location>
        <begin position="215"/>
        <end position="228"/>
    </location>
</feature>
<keyword evidence="2" id="KW-0805">Transcription regulation</keyword>
<dbReference type="PROSITE" id="PS50811">
    <property type="entry name" value="WRKY"/>
    <property type="match status" value="1"/>
</dbReference>
<dbReference type="InterPro" id="IPR003657">
    <property type="entry name" value="WRKY_dom"/>
</dbReference>